<gene>
    <name evidence="10" type="primary">ehuA</name>
    <name evidence="10" type="ORF">GCM10009854_17180</name>
</gene>
<keyword evidence="6 10" id="KW-0067">ATP-binding</keyword>
<dbReference type="PROSITE" id="PS00211">
    <property type="entry name" value="ABC_TRANSPORTER_1"/>
    <property type="match status" value="1"/>
</dbReference>
<dbReference type="PANTHER" id="PTHR43166">
    <property type="entry name" value="AMINO ACID IMPORT ATP-BINDING PROTEIN"/>
    <property type="match status" value="1"/>
</dbReference>
<evidence type="ECO:0000256" key="6">
    <source>
        <dbReference type="ARBA" id="ARBA00022840"/>
    </source>
</evidence>
<comment type="similarity">
    <text evidence="2">Belongs to the ABC transporter superfamily.</text>
</comment>
<evidence type="ECO:0000256" key="4">
    <source>
        <dbReference type="ARBA" id="ARBA00022475"/>
    </source>
</evidence>
<accession>A0ABP5T112</accession>
<dbReference type="InterPro" id="IPR050086">
    <property type="entry name" value="MetN_ABC_transporter-like"/>
</dbReference>
<protein>
    <submittedName>
        <fullName evidence="10">Ectoine/hydroxyectoine ABC transporter ATP-binding protein EhuA</fullName>
    </submittedName>
</protein>
<proteinExistence type="inferred from homology"/>
<keyword evidence="4" id="KW-1003">Cell membrane</keyword>
<evidence type="ECO:0000256" key="5">
    <source>
        <dbReference type="ARBA" id="ARBA00022741"/>
    </source>
</evidence>
<keyword evidence="7" id="KW-0029">Amino-acid transport</keyword>
<dbReference type="Pfam" id="PF00005">
    <property type="entry name" value="ABC_tran"/>
    <property type="match status" value="1"/>
</dbReference>
<dbReference type="SUPFAM" id="SSF52540">
    <property type="entry name" value="P-loop containing nucleoside triphosphate hydrolases"/>
    <property type="match status" value="1"/>
</dbReference>
<dbReference type="PROSITE" id="PS50893">
    <property type="entry name" value="ABC_TRANSPORTER_2"/>
    <property type="match status" value="1"/>
</dbReference>
<evidence type="ECO:0000256" key="7">
    <source>
        <dbReference type="ARBA" id="ARBA00022970"/>
    </source>
</evidence>
<keyword evidence="11" id="KW-1185">Reference proteome</keyword>
<keyword evidence="3" id="KW-0813">Transport</keyword>
<dbReference type="InterPro" id="IPR014343">
    <property type="entry name" value="Ectoine_EhuA"/>
</dbReference>
<dbReference type="InterPro" id="IPR027417">
    <property type="entry name" value="P-loop_NTPase"/>
</dbReference>
<dbReference type="SMART" id="SM00382">
    <property type="entry name" value="AAA"/>
    <property type="match status" value="1"/>
</dbReference>
<reference evidence="11" key="1">
    <citation type="journal article" date="2019" name="Int. J. Syst. Evol. Microbiol.">
        <title>The Global Catalogue of Microorganisms (GCM) 10K type strain sequencing project: providing services to taxonomists for standard genome sequencing and annotation.</title>
        <authorList>
            <consortium name="The Broad Institute Genomics Platform"/>
            <consortium name="The Broad Institute Genome Sequencing Center for Infectious Disease"/>
            <person name="Wu L."/>
            <person name="Ma J."/>
        </authorList>
    </citation>
    <scope>NUCLEOTIDE SEQUENCE [LARGE SCALE GENOMIC DNA]</scope>
    <source>
        <strain evidence="11">JCM 16221</strain>
    </source>
</reference>
<evidence type="ECO:0000256" key="3">
    <source>
        <dbReference type="ARBA" id="ARBA00022448"/>
    </source>
</evidence>
<dbReference type="PIRSF" id="PIRSF039085">
    <property type="entry name" value="ABC_ATPase_HisP"/>
    <property type="match status" value="1"/>
</dbReference>
<dbReference type="InterPro" id="IPR003593">
    <property type="entry name" value="AAA+_ATPase"/>
</dbReference>
<feature type="domain" description="ABC transporter" evidence="9">
    <location>
        <begin position="9"/>
        <end position="252"/>
    </location>
</feature>
<dbReference type="EMBL" id="BAAARA010000004">
    <property type="protein sequence ID" value="GAA2341263.1"/>
    <property type="molecule type" value="Genomic_DNA"/>
</dbReference>
<comment type="caution">
    <text evidence="10">The sequence shown here is derived from an EMBL/GenBank/DDBJ whole genome shotgun (WGS) entry which is preliminary data.</text>
</comment>
<dbReference type="Proteomes" id="UP001501218">
    <property type="component" value="Unassembled WGS sequence"/>
</dbReference>
<evidence type="ECO:0000256" key="2">
    <source>
        <dbReference type="ARBA" id="ARBA00005417"/>
    </source>
</evidence>
<dbReference type="InterPro" id="IPR030679">
    <property type="entry name" value="ABC_ATPase_HisP-typ"/>
</dbReference>
<keyword evidence="5" id="KW-0547">Nucleotide-binding</keyword>
<dbReference type="InterPro" id="IPR017871">
    <property type="entry name" value="ABC_transporter-like_CS"/>
</dbReference>
<evidence type="ECO:0000256" key="8">
    <source>
        <dbReference type="ARBA" id="ARBA00023136"/>
    </source>
</evidence>
<evidence type="ECO:0000259" key="9">
    <source>
        <dbReference type="PROSITE" id="PS50893"/>
    </source>
</evidence>
<organism evidence="10 11">
    <name type="scientific">Saccharopolyspora halophila</name>
    <dbReference type="NCBI Taxonomy" id="405551"/>
    <lineage>
        <taxon>Bacteria</taxon>
        <taxon>Bacillati</taxon>
        <taxon>Actinomycetota</taxon>
        <taxon>Actinomycetes</taxon>
        <taxon>Pseudonocardiales</taxon>
        <taxon>Pseudonocardiaceae</taxon>
        <taxon>Saccharopolyspora</taxon>
    </lineage>
</organism>
<sequence>MPTPDEPMISFAGVGKSFGDNHVLRELDLSVDEGEKVSIIGPSGSGKTTILRLLMTLESPDSGMVRVDGSPLWDRRADGSGVDAKRQSEVRRKIGMVFQHFNLFPHMTVLDNVTLSPVRVLGMGREEAEQRAVELLQLVGLEKHLRHKPGQLSGGQQQRVAIARALAMRPKVMLFDEVTSALDPELIGEVLSVIRDLARTTAMTMLLVTHEMRFAEEISDRVLMFDSGSVVESGPPGQIFQNPEHERTRRFLKAVLERK</sequence>
<name>A0ABP5T112_9PSEU</name>
<dbReference type="InterPro" id="IPR003439">
    <property type="entry name" value="ABC_transporter-like_ATP-bd"/>
</dbReference>
<keyword evidence="8" id="KW-0472">Membrane</keyword>
<dbReference type="NCBIfam" id="TIGR03005">
    <property type="entry name" value="ectoine_ehuA"/>
    <property type="match status" value="1"/>
</dbReference>
<dbReference type="PANTHER" id="PTHR43166:SF9">
    <property type="entry name" value="GLUTAMATE_ASPARTATE IMPORT ATP-BINDING PROTEIN GLTL"/>
    <property type="match status" value="1"/>
</dbReference>
<dbReference type="GO" id="GO:0005524">
    <property type="term" value="F:ATP binding"/>
    <property type="evidence" value="ECO:0007669"/>
    <property type="project" value="UniProtKB-KW"/>
</dbReference>
<evidence type="ECO:0000313" key="10">
    <source>
        <dbReference type="EMBL" id="GAA2341263.1"/>
    </source>
</evidence>
<evidence type="ECO:0000256" key="1">
    <source>
        <dbReference type="ARBA" id="ARBA00004202"/>
    </source>
</evidence>
<dbReference type="Gene3D" id="3.40.50.300">
    <property type="entry name" value="P-loop containing nucleotide triphosphate hydrolases"/>
    <property type="match status" value="1"/>
</dbReference>
<evidence type="ECO:0000313" key="11">
    <source>
        <dbReference type="Proteomes" id="UP001501218"/>
    </source>
</evidence>
<comment type="subcellular location">
    <subcellularLocation>
        <location evidence="1">Cell membrane</location>
        <topology evidence="1">Peripheral membrane protein</topology>
    </subcellularLocation>
</comment>